<dbReference type="PaxDb" id="55529-EKX39816"/>
<protein>
    <submittedName>
        <fullName evidence="1 2">Uncharacterized protein</fullName>
    </submittedName>
</protein>
<dbReference type="RefSeq" id="XP_005826796.1">
    <property type="nucleotide sequence ID" value="XM_005826739.1"/>
</dbReference>
<reference evidence="1 3" key="1">
    <citation type="journal article" date="2012" name="Nature">
        <title>Algal genomes reveal evolutionary mosaicism and the fate of nucleomorphs.</title>
        <authorList>
            <consortium name="DOE Joint Genome Institute"/>
            <person name="Curtis B.A."/>
            <person name="Tanifuji G."/>
            <person name="Burki F."/>
            <person name="Gruber A."/>
            <person name="Irimia M."/>
            <person name="Maruyama S."/>
            <person name="Arias M.C."/>
            <person name="Ball S.G."/>
            <person name="Gile G.H."/>
            <person name="Hirakawa Y."/>
            <person name="Hopkins J.F."/>
            <person name="Kuo A."/>
            <person name="Rensing S.A."/>
            <person name="Schmutz J."/>
            <person name="Symeonidi A."/>
            <person name="Elias M."/>
            <person name="Eveleigh R.J."/>
            <person name="Herman E.K."/>
            <person name="Klute M.J."/>
            <person name="Nakayama T."/>
            <person name="Obornik M."/>
            <person name="Reyes-Prieto A."/>
            <person name="Armbrust E.V."/>
            <person name="Aves S.J."/>
            <person name="Beiko R.G."/>
            <person name="Coutinho P."/>
            <person name="Dacks J.B."/>
            <person name="Durnford D.G."/>
            <person name="Fast N.M."/>
            <person name="Green B.R."/>
            <person name="Grisdale C.J."/>
            <person name="Hempel F."/>
            <person name="Henrissat B."/>
            <person name="Hoppner M.P."/>
            <person name="Ishida K."/>
            <person name="Kim E."/>
            <person name="Koreny L."/>
            <person name="Kroth P.G."/>
            <person name="Liu Y."/>
            <person name="Malik S.B."/>
            <person name="Maier U.G."/>
            <person name="McRose D."/>
            <person name="Mock T."/>
            <person name="Neilson J.A."/>
            <person name="Onodera N.T."/>
            <person name="Poole A.M."/>
            <person name="Pritham E.J."/>
            <person name="Richards T.A."/>
            <person name="Rocap G."/>
            <person name="Roy S.W."/>
            <person name="Sarai C."/>
            <person name="Schaack S."/>
            <person name="Shirato S."/>
            <person name="Slamovits C.H."/>
            <person name="Spencer D.F."/>
            <person name="Suzuki S."/>
            <person name="Worden A.Z."/>
            <person name="Zauner S."/>
            <person name="Barry K."/>
            <person name="Bell C."/>
            <person name="Bharti A.K."/>
            <person name="Crow J.A."/>
            <person name="Grimwood J."/>
            <person name="Kramer R."/>
            <person name="Lindquist E."/>
            <person name="Lucas S."/>
            <person name="Salamov A."/>
            <person name="McFadden G.I."/>
            <person name="Lane C.E."/>
            <person name="Keeling P.J."/>
            <person name="Gray M.W."/>
            <person name="Grigoriev I.V."/>
            <person name="Archibald J.M."/>
        </authorList>
    </citation>
    <scope>NUCLEOTIDE SEQUENCE</scope>
    <source>
        <strain evidence="1 3">CCMP2712</strain>
    </source>
</reference>
<dbReference type="GeneID" id="17296538"/>
<dbReference type="KEGG" id="gtt:GUITHDRAFT_154303"/>
<gene>
    <name evidence="1" type="ORF">GUITHDRAFT_154303</name>
</gene>
<evidence type="ECO:0000313" key="1">
    <source>
        <dbReference type="EMBL" id="EKX39816.1"/>
    </source>
</evidence>
<accession>L1IU98</accession>
<dbReference type="EMBL" id="JH993036">
    <property type="protein sequence ID" value="EKX39816.1"/>
    <property type="molecule type" value="Genomic_DNA"/>
</dbReference>
<name>L1IU98_GUITC</name>
<proteinExistence type="predicted"/>
<keyword evidence="3" id="KW-1185">Reference proteome</keyword>
<reference evidence="2" key="3">
    <citation type="submission" date="2015-06" db="UniProtKB">
        <authorList>
            <consortium name="EnsemblProtists"/>
        </authorList>
    </citation>
    <scope>IDENTIFICATION</scope>
</reference>
<evidence type="ECO:0000313" key="2">
    <source>
        <dbReference type="EnsemblProtists" id="EKX39816"/>
    </source>
</evidence>
<dbReference type="Proteomes" id="UP000011087">
    <property type="component" value="Unassembled WGS sequence"/>
</dbReference>
<dbReference type="AlphaFoldDB" id="L1IU98"/>
<sequence>MYYCLRPVLEVILWPSHNLHNLWFHRCNCQGWQVGVRLRSKIRNRLFSWWLDEAQV</sequence>
<evidence type="ECO:0000313" key="3">
    <source>
        <dbReference type="Proteomes" id="UP000011087"/>
    </source>
</evidence>
<reference evidence="3" key="2">
    <citation type="submission" date="2012-11" db="EMBL/GenBank/DDBJ databases">
        <authorList>
            <person name="Kuo A."/>
            <person name="Curtis B.A."/>
            <person name="Tanifuji G."/>
            <person name="Burki F."/>
            <person name="Gruber A."/>
            <person name="Irimia M."/>
            <person name="Maruyama S."/>
            <person name="Arias M.C."/>
            <person name="Ball S.G."/>
            <person name="Gile G.H."/>
            <person name="Hirakawa Y."/>
            <person name="Hopkins J.F."/>
            <person name="Rensing S.A."/>
            <person name="Schmutz J."/>
            <person name="Symeonidi A."/>
            <person name="Elias M."/>
            <person name="Eveleigh R.J."/>
            <person name="Herman E.K."/>
            <person name="Klute M.J."/>
            <person name="Nakayama T."/>
            <person name="Obornik M."/>
            <person name="Reyes-Prieto A."/>
            <person name="Armbrust E.V."/>
            <person name="Aves S.J."/>
            <person name="Beiko R.G."/>
            <person name="Coutinho P."/>
            <person name="Dacks J.B."/>
            <person name="Durnford D.G."/>
            <person name="Fast N.M."/>
            <person name="Green B.R."/>
            <person name="Grisdale C."/>
            <person name="Hempe F."/>
            <person name="Henrissat B."/>
            <person name="Hoppner M.P."/>
            <person name="Ishida K.-I."/>
            <person name="Kim E."/>
            <person name="Koreny L."/>
            <person name="Kroth P.G."/>
            <person name="Liu Y."/>
            <person name="Malik S.-B."/>
            <person name="Maier U.G."/>
            <person name="McRose D."/>
            <person name="Mock T."/>
            <person name="Neilson J.A."/>
            <person name="Onodera N.T."/>
            <person name="Poole A.M."/>
            <person name="Pritham E.J."/>
            <person name="Richards T.A."/>
            <person name="Rocap G."/>
            <person name="Roy S.W."/>
            <person name="Sarai C."/>
            <person name="Schaack S."/>
            <person name="Shirato S."/>
            <person name="Slamovits C.H."/>
            <person name="Spencer D.F."/>
            <person name="Suzuki S."/>
            <person name="Worden A.Z."/>
            <person name="Zauner S."/>
            <person name="Barry K."/>
            <person name="Bell C."/>
            <person name="Bharti A.K."/>
            <person name="Crow J.A."/>
            <person name="Grimwood J."/>
            <person name="Kramer R."/>
            <person name="Lindquist E."/>
            <person name="Lucas S."/>
            <person name="Salamov A."/>
            <person name="McFadden G.I."/>
            <person name="Lane C.E."/>
            <person name="Keeling P.J."/>
            <person name="Gray M.W."/>
            <person name="Grigoriev I.V."/>
            <person name="Archibald J.M."/>
        </authorList>
    </citation>
    <scope>NUCLEOTIDE SEQUENCE</scope>
    <source>
        <strain evidence="3">CCMP2712</strain>
    </source>
</reference>
<dbReference type="HOGENOM" id="CLU_3018343_0_0_1"/>
<dbReference type="EnsemblProtists" id="EKX39816">
    <property type="protein sequence ID" value="EKX39816"/>
    <property type="gene ID" value="GUITHDRAFT_154303"/>
</dbReference>
<organism evidence="1">
    <name type="scientific">Guillardia theta (strain CCMP2712)</name>
    <name type="common">Cryptophyte</name>
    <dbReference type="NCBI Taxonomy" id="905079"/>
    <lineage>
        <taxon>Eukaryota</taxon>
        <taxon>Cryptophyceae</taxon>
        <taxon>Pyrenomonadales</taxon>
        <taxon>Geminigeraceae</taxon>
        <taxon>Guillardia</taxon>
    </lineage>
</organism>